<sequence length="69" mass="7918">MSEQRLTKYEIVRIIGVRATQIAQGAQPFVNVSELIDPVDIAQKEFDEKKIPFTVIRRFPDETAQTIDL</sequence>
<dbReference type="GO" id="GO:0000428">
    <property type="term" value="C:DNA-directed RNA polymerase complex"/>
    <property type="evidence" value="ECO:0007669"/>
    <property type="project" value="UniProtKB-KW"/>
</dbReference>
<protein>
    <recommendedName>
        <fullName evidence="4">DNA-directed RNA polymerase</fullName>
    </recommendedName>
</protein>
<dbReference type="SMART" id="SM01409">
    <property type="entry name" value="RNA_pol_Rpb6"/>
    <property type="match status" value="1"/>
</dbReference>
<dbReference type="Pfam" id="PF01192">
    <property type="entry name" value="RNA_pol_Rpb6"/>
    <property type="match status" value="1"/>
</dbReference>
<dbReference type="SUPFAM" id="SSF63562">
    <property type="entry name" value="RPB6/omega subunit-like"/>
    <property type="match status" value="1"/>
</dbReference>
<dbReference type="NCBIfam" id="NF002208">
    <property type="entry name" value="PRK01099.1-3"/>
    <property type="match status" value="1"/>
</dbReference>
<dbReference type="InterPro" id="IPR006110">
    <property type="entry name" value="Pol_omega/Rpo6/RPB6"/>
</dbReference>
<evidence type="ECO:0000256" key="2">
    <source>
        <dbReference type="ARBA" id="ARBA00023163"/>
    </source>
</evidence>
<dbReference type="EMBL" id="MN738876">
    <property type="protein sequence ID" value="QHT29371.1"/>
    <property type="molecule type" value="Genomic_DNA"/>
</dbReference>
<dbReference type="GO" id="GO:0003899">
    <property type="term" value="F:DNA-directed RNA polymerase activity"/>
    <property type="evidence" value="ECO:0007669"/>
    <property type="project" value="InterPro"/>
</dbReference>
<accession>A0A6C0EL22</accession>
<dbReference type="GO" id="GO:0006360">
    <property type="term" value="P:transcription by RNA polymerase I"/>
    <property type="evidence" value="ECO:0007669"/>
    <property type="project" value="TreeGrafter"/>
</dbReference>
<organism evidence="3">
    <name type="scientific">viral metagenome</name>
    <dbReference type="NCBI Taxonomy" id="1070528"/>
    <lineage>
        <taxon>unclassified sequences</taxon>
        <taxon>metagenomes</taxon>
        <taxon>organismal metagenomes</taxon>
    </lineage>
</organism>
<evidence type="ECO:0008006" key="4">
    <source>
        <dbReference type="Google" id="ProtNLM"/>
    </source>
</evidence>
<dbReference type="PIRSF" id="PIRSF000778">
    <property type="entry name" value="RpoK/RPB6"/>
    <property type="match status" value="1"/>
</dbReference>
<dbReference type="PANTHER" id="PTHR47227:SF5">
    <property type="entry name" value="DNA-DIRECTED RNA POLYMERASES I, II, AND III SUBUNIT RPABC2"/>
    <property type="match status" value="1"/>
</dbReference>
<dbReference type="HAMAP" id="MF_00192">
    <property type="entry name" value="RNApol_arch_Rpo6"/>
    <property type="match status" value="1"/>
</dbReference>
<evidence type="ECO:0000313" key="3">
    <source>
        <dbReference type="EMBL" id="QHT29371.1"/>
    </source>
</evidence>
<proteinExistence type="inferred from homology"/>
<dbReference type="GO" id="GO:0042797">
    <property type="term" value="P:tRNA transcription by RNA polymerase III"/>
    <property type="evidence" value="ECO:0007669"/>
    <property type="project" value="TreeGrafter"/>
</dbReference>
<reference evidence="3" key="1">
    <citation type="journal article" date="2020" name="Nature">
        <title>Giant virus diversity and host interactions through global metagenomics.</title>
        <authorList>
            <person name="Schulz F."/>
            <person name="Roux S."/>
            <person name="Paez-Espino D."/>
            <person name="Jungbluth S."/>
            <person name="Walsh D.A."/>
            <person name="Denef V.J."/>
            <person name="McMahon K.D."/>
            <person name="Konstantinidis K.T."/>
            <person name="Eloe-Fadrosh E.A."/>
            <person name="Kyrpides N.C."/>
            <person name="Woyke T."/>
        </authorList>
    </citation>
    <scope>NUCLEOTIDE SEQUENCE</scope>
    <source>
        <strain evidence="3">GVMAG-M-3300005589-24</strain>
    </source>
</reference>
<dbReference type="InterPro" id="IPR036161">
    <property type="entry name" value="RPB6/omega-like_sf"/>
</dbReference>
<name>A0A6C0EL22_9ZZZZ</name>
<keyword evidence="1" id="KW-0240">DNA-directed RNA polymerase</keyword>
<dbReference type="InterPro" id="IPR006111">
    <property type="entry name" value="Rpo6/Rpb6"/>
</dbReference>
<dbReference type="Gene3D" id="3.90.940.10">
    <property type="match status" value="1"/>
</dbReference>
<keyword evidence="2" id="KW-0804">Transcription</keyword>
<dbReference type="GO" id="GO:0006366">
    <property type="term" value="P:transcription by RNA polymerase II"/>
    <property type="evidence" value="ECO:0007669"/>
    <property type="project" value="TreeGrafter"/>
</dbReference>
<dbReference type="AlphaFoldDB" id="A0A6C0EL22"/>
<dbReference type="PANTHER" id="PTHR47227">
    <property type="entry name" value="DNA-DIRECTED RNA POLYMERASE SUBUNIT K"/>
    <property type="match status" value="1"/>
</dbReference>
<evidence type="ECO:0000256" key="1">
    <source>
        <dbReference type="ARBA" id="ARBA00022478"/>
    </source>
</evidence>
<dbReference type="GO" id="GO:0003677">
    <property type="term" value="F:DNA binding"/>
    <property type="evidence" value="ECO:0007669"/>
    <property type="project" value="InterPro"/>
</dbReference>